<keyword evidence="2" id="KW-1185">Reference proteome</keyword>
<dbReference type="EMBL" id="BMIJ01000004">
    <property type="protein sequence ID" value="GGB95116.1"/>
    <property type="molecule type" value="Genomic_DNA"/>
</dbReference>
<evidence type="ECO:0000313" key="2">
    <source>
        <dbReference type="Proteomes" id="UP000629025"/>
    </source>
</evidence>
<proteinExistence type="predicted"/>
<comment type="caution">
    <text evidence="1">The sequence shown here is derived from an EMBL/GenBank/DDBJ whole genome shotgun (WGS) entry which is preliminary data.</text>
</comment>
<evidence type="ECO:0000313" key="1">
    <source>
        <dbReference type="EMBL" id="GGB95116.1"/>
    </source>
</evidence>
<accession>A0ABQ1KBW0</accession>
<sequence>MTSFKAYRTQVWTKTHIFHDRREWSYEQLDYDACYRASAQKRENIRVDFVA</sequence>
<protein>
    <submittedName>
        <fullName evidence="1">Uncharacterized protein</fullName>
    </submittedName>
</protein>
<organism evidence="1 2">
    <name type="scientific">Marinobacterium zhoushanense</name>
    <dbReference type="NCBI Taxonomy" id="1679163"/>
    <lineage>
        <taxon>Bacteria</taxon>
        <taxon>Pseudomonadati</taxon>
        <taxon>Pseudomonadota</taxon>
        <taxon>Gammaproteobacteria</taxon>
        <taxon>Oceanospirillales</taxon>
        <taxon>Oceanospirillaceae</taxon>
        <taxon>Marinobacterium</taxon>
    </lineage>
</organism>
<reference evidence="2" key="1">
    <citation type="journal article" date="2019" name="Int. J. Syst. Evol. Microbiol.">
        <title>The Global Catalogue of Microorganisms (GCM) 10K type strain sequencing project: providing services to taxonomists for standard genome sequencing and annotation.</title>
        <authorList>
            <consortium name="The Broad Institute Genomics Platform"/>
            <consortium name="The Broad Institute Genome Sequencing Center for Infectious Disease"/>
            <person name="Wu L."/>
            <person name="Ma J."/>
        </authorList>
    </citation>
    <scope>NUCLEOTIDE SEQUENCE [LARGE SCALE GENOMIC DNA]</scope>
    <source>
        <strain evidence="2">CGMCC 1.15341</strain>
    </source>
</reference>
<name>A0ABQ1KBW0_9GAMM</name>
<dbReference type="Proteomes" id="UP000629025">
    <property type="component" value="Unassembled WGS sequence"/>
</dbReference>
<gene>
    <name evidence="1" type="ORF">GCM10011352_21520</name>
</gene>